<dbReference type="Gene3D" id="3.30.420.40">
    <property type="match status" value="2"/>
</dbReference>
<dbReference type="Gene3D" id="3.90.640.10">
    <property type="entry name" value="Actin, Chain A, domain 4"/>
    <property type="match status" value="1"/>
</dbReference>
<evidence type="ECO:0008006" key="3">
    <source>
        <dbReference type="Google" id="ProtNLM"/>
    </source>
</evidence>
<proteinExistence type="predicted"/>
<evidence type="ECO:0000313" key="1">
    <source>
        <dbReference type="EMBL" id="TDV40977.1"/>
    </source>
</evidence>
<accession>A0A4R7UXY3</accession>
<gene>
    <name evidence="1" type="ORF">CLV71_12143</name>
</gene>
<protein>
    <recommendedName>
        <fullName evidence="3">Hsp70 protein</fullName>
    </recommendedName>
</protein>
<reference evidence="1 2" key="1">
    <citation type="submission" date="2019-03" db="EMBL/GenBank/DDBJ databases">
        <title>Genomic Encyclopedia of Archaeal and Bacterial Type Strains, Phase II (KMG-II): from individual species to whole genera.</title>
        <authorList>
            <person name="Goeker M."/>
        </authorList>
    </citation>
    <scope>NUCLEOTIDE SEQUENCE [LARGE SCALE GENOMIC DNA]</scope>
    <source>
        <strain evidence="1 2">DSM 45499</strain>
    </source>
</reference>
<dbReference type="RefSeq" id="WP_133907924.1">
    <property type="nucleotide sequence ID" value="NZ_SOCP01000021.1"/>
</dbReference>
<evidence type="ECO:0000313" key="2">
    <source>
        <dbReference type="Proteomes" id="UP000294927"/>
    </source>
</evidence>
<organism evidence="1 2">
    <name type="scientific">Actinophytocola oryzae</name>
    <dbReference type="NCBI Taxonomy" id="502181"/>
    <lineage>
        <taxon>Bacteria</taxon>
        <taxon>Bacillati</taxon>
        <taxon>Actinomycetota</taxon>
        <taxon>Actinomycetes</taxon>
        <taxon>Pseudonocardiales</taxon>
        <taxon>Pseudonocardiaceae</taxon>
    </lineage>
</organism>
<name>A0A4R7UXY3_9PSEU</name>
<dbReference type="OrthoDB" id="4101897at2"/>
<sequence length="442" mass="46498">MAELDLGVDLGMACARLAVLDRRGVPVAPLRDTAVPDEDLGVVDDRVCRFVSAVLRAPADDRDGRAGVPRRSVVAVPHSWLGGDPSPAALLEGRLCGADDTDGRVVSQPVAAAAHLCRRDPRLVDVPLVLCDLGATALRIAVCRVTSTRVALLSHTEVTRSFDVDTALAEYAIRRGSRVAPARVDARLLRRTIAAARAGLVPEEEAELWAGRRELFGREPYVTAGAYTLTYDDAAAATEALTTAAGALAREVRATRAELTDGGPWRLALLGGGALFVPLRRAVLAGMGAETGGRVLDLDRDTVLRAAACGAALVAGGLLDPGDRYPHEVSLAARQVSGGVLRPVEVLLARPGELHAGGRSLPGRGVPAPVHFDGRDVELVVRDRGGVSHRVRRPVPEELKGGTFAVALRQLATGECVLVCRSGDRPRREWDLGVLPVSGTGG</sequence>
<dbReference type="EMBL" id="SOCP01000021">
    <property type="protein sequence ID" value="TDV40977.1"/>
    <property type="molecule type" value="Genomic_DNA"/>
</dbReference>
<dbReference type="AlphaFoldDB" id="A0A4R7UXY3"/>
<comment type="caution">
    <text evidence="1">The sequence shown here is derived from an EMBL/GenBank/DDBJ whole genome shotgun (WGS) entry which is preliminary data.</text>
</comment>
<dbReference type="Proteomes" id="UP000294927">
    <property type="component" value="Unassembled WGS sequence"/>
</dbReference>
<keyword evidence="2" id="KW-1185">Reference proteome</keyword>